<dbReference type="AlphaFoldDB" id="A0A4U8T312"/>
<dbReference type="Proteomes" id="UP000029921">
    <property type="component" value="Unassembled WGS sequence"/>
</dbReference>
<dbReference type="EMBL" id="JRPE02000001">
    <property type="protein sequence ID" value="TLD93811.1"/>
    <property type="molecule type" value="Genomic_DNA"/>
</dbReference>
<keyword evidence="1" id="KW-0175">Coiled coil</keyword>
<protein>
    <submittedName>
        <fullName evidence="2">Uncharacterized protein</fullName>
    </submittedName>
</protein>
<sequence length="67" mass="7821">MEELNNIANSRVSTNEINALMEDINVKKSKFSTMIVIEKEVKELKALQDKVEKKYARIKKLNEQIQL</sequence>
<gene>
    <name evidence="2" type="ORF">LS74_000210</name>
</gene>
<evidence type="ECO:0000256" key="1">
    <source>
        <dbReference type="SAM" id="Coils"/>
    </source>
</evidence>
<proteinExistence type="predicted"/>
<comment type="caution">
    <text evidence="2">The sequence shown here is derived from an EMBL/GenBank/DDBJ whole genome shotgun (WGS) entry which is preliminary data.</text>
</comment>
<organism evidence="2 3">
    <name type="scientific">Helicobacter magdeburgensis</name>
    <dbReference type="NCBI Taxonomy" id="471858"/>
    <lineage>
        <taxon>Bacteria</taxon>
        <taxon>Pseudomonadati</taxon>
        <taxon>Campylobacterota</taxon>
        <taxon>Epsilonproteobacteria</taxon>
        <taxon>Campylobacterales</taxon>
        <taxon>Helicobacteraceae</taxon>
        <taxon>Helicobacter</taxon>
    </lineage>
</organism>
<keyword evidence="3" id="KW-1185">Reference proteome</keyword>
<evidence type="ECO:0000313" key="3">
    <source>
        <dbReference type="Proteomes" id="UP000029921"/>
    </source>
</evidence>
<reference evidence="2 3" key="1">
    <citation type="journal article" date="2014" name="Genome Announc.">
        <title>Draft genome sequences of eight enterohepatic helicobacter species isolated from both laboratory and wild rodents.</title>
        <authorList>
            <person name="Sheh A."/>
            <person name="Shen Z."/>
            <person name="Fox J.G."/>
        </authorList>
    </citation>
    <scope>NUCLEOTIDE SEQUENCE [LARGE SCALE GENOMIC DNA]</scope>
    <source>
        <strain evidence="2 3">MIT 96-1001</strain>
    </source>
</reference>
<accession>A0A4U8T312</accession>
<feature type="coiled-coil region" evidence="1">
    <location>
        <begin position="34"/>
        <end position="64"/>
    </location>
</feature>
<dbReference type="RefSeq" id="WP_034589269.1">
    <property type="nucleotide sequence ID" value="NZ_JRPE02000001.1"/>
</dbReference>
<evidence type="ECO:0000313" key="2">
    <source>
        <dbReference type="EMBL" id="TLD93811.1"/>
    </source>
</evidence>
<name>A0A4U8T312_9HELI</name>